<dbReference type="InterPro" id="IPR027417">
    <property type="entry name" value="P-loop_NTPase"/>
</dbReference>
<gene>
    <name evidence="10" type="ORF">D3Z33_09985</name>
</gene>
<evidence type="ECO:0000256" key="8">
    <source>
        <dbReference type="ARBA" id="ARBA00051245"/>
    </source>
</evidence>
<name>A0A845QY40_9CLOT</name>
<evidence type="ECO:0000313" key="10">
    <source>
        <dbReference type="EMBL" id="NBI07181.1"/>
    </source>
</evidence>
<dbReference type="EMBL" id="QXXA01000010">
    <property type="protein sequence ID" value="NBI07181.1"/>
    <property type="molecule type" value="Genomic_DNA"/>
</dbReference>
<dbReference type="OrthoDB" id="9794577at2"/>
<reference evidence="10 11" key="1">
    <citation type="submission" date="2018-08" db="EMBL/GenBank/DDBJ databases">
        <title>Murine metabolic-syndrome-specific gut microbial biobank.</title>
        <authorList>
            <person name="Liu C."/>
        </authorList>
    </citation>
    <scope>NUCLEOTIDE SEQUENCE [LARGE SCALE GENOMIC DNA]</scope>
    <source>
        <strain evidence="10 11">583</strain>
    </source>
</reference>
<evidence type="ECO:0000256" key="4">
    <source>
        <dbReference type="ARBA" id="ARBA00022741"/>
    </source>
</evidence>
<keyword evidence="4" id="KW-0547">Nucleotide-binding</keyword>
<accession>A0A845QY40</accession>
<dbReference type="Gene3D" id="3.40.50.300">
    <property type="entry name" value="P-loop containing nucleotide triphosphate hydrolases"/>
    <property type="match status" value="1"/>
</dbReference>
<dbReference type="InterPro" id="IPR005702">
    <property type="entry name" value="Wzc-like_C"/>
</dbReference>
<evidence type="ECO:0000259" key="9">
    <source>
        <dbReference type="Pfam" id="PF13614"/>
    </source>
</evidence>
<dbReference type="Pfam" id="PF13614">
    <property type="entry name" value="AAA_31"/>
    <property type="match status" value="1"/>
</dbReference>
<comment type="caution">
    <text evidence="10">The sequence shown here is derived from an EMBL/GenBank/DDBJ whole genome shotgun (WGS) entry which is preliminary data.</text>
</comment>
<dbReference type="GO" id="GO:0005886">
    <property type="term" value="C:plasma membrane"/>
    <property type="evidence" value="ECO:0007669"/>
    <property type="project" value="TreeGrafter"/>
</dbReference>
<keyword evidence="5 10" id="KW-0418">Kinase</keyword>
<dbReference type="InterPro" id="IPR025669">
    <property type="entry name" value="AAA_dom"/>
</dbReference>
<evidence type="ECO:0000256" key="2">
    <source>
        <dbReference type="ARBA" id="ARBA00011903"/>
    </source>
</evidence>
<proteinExistence type="inferred from homology"/>
<dbReference type="FunFam" id="3.40.50.300:FF:000527">
    <property type="entry name" value="Tyrosine-protein kinase etk"/>
    <property type="match status" value="1"/>
</dbReference>
<evidence type="ECO:0000256" key="7">
    <source>
        <dbReference type="ARBA" id="ARBA00023137"/>
    </source>
</evidence>
<evidence type="ECO:0000256" key="6">
    <source>
        <dbReference type="ARBA" id="ARBA00022840"/>
    </source>
</evidence>
<evidence type="ECO:0000256" key="5">
    <source>
        <dbReference type="ARBA" id="ARBA00022777"/>
    </source>
</evidence>
<dbReference type="GO" id="GO:0005524">
    <property type="term" value="F:ATP binding"/>
    <property type="evidence" value="ECO:0007669"/>
    <property type="project" value="UniProtKB-KW"/>
</dbReference>
<comment type="similarity">
    <text evidence="1">Belongs to the CpsD/CapB family.</text>
</comment>
<keyword evidence="7" id="KW-0829">Tyrosine-protein kinase</keyword>
<dbReference type="InterPro" id="IPR050445">
    <property type="entry name" value="Bact_polysacc_biosynth/exp"/>
</dbReference>
<feature type="domain" description="AAA" evidence="9">
    <location>
        <begin position="37"/>
        <end position="164"/>
    </location>
</feature>
<dbReference type="EC" id="2.7.10.2" evidence="2"/>
<evidence type="ECO:0000256" key="1">
    <source>
        <dbReference type="ARBA" id="ARBA00007316"/>
    </source>
</evidence>
<dbReference type="SUPFAM" id="SSF52540">
    <property type="entry name" value="P-loop containing nucleoside triphosphate hydrolases"/>
    <property type="match status" value="1"/>
</dbReference>
<dbReference type="NCBIfam" id="TIGR01007">
    <property type="entry name" value="eps_fam"/>
    <property type="match status" value="1"/>
</dbReference>
<dbReference type="GO" id="GO:0004715">
    <property type="term" value="F:non-membrane spanning protein tyrosine kinase activity"/>
    <property type="evidence" value="ECO:0007669"/>
    <property type="project" value="UniProtKB-EC"/>
</dbReference>
<dbReference type="CDD" id="cd05387">
    <property type="entry name" value="BY-kinase"/>
    <property type="match status" value="1"/>
</dbReference>
<comment type="catalytic activity">
    <reaction evidence="8">
        <text>L-tyrosyl-[protein] + ATP = O-phospho-L-tyrosyl-[protein] + ADP + H(+)</text>
        <dbReference type="Rhea" id="RHEA:10596"/>
        <dbReference type="Rhea" id="RHEA-COMP:10136"/>
        <dbReference type="Rhea" id="RHEA-COMP:20101"/>
        <dbReference type="ChEBI" id="CHEBI:15378"/>
        <dbReference type="ChEBI" id="CHEBI:30616"/>
        <dbReference type="ChEBI" id="CHEBI:46858"/>
        <dbReference type="ChEBI" id="CHEBI:61978"/>
        <dbReference type="ChEBI" id="CHEBI:456216"/>
        <dbReference type="EC" id="2.7.10.2"/>
    </reaction>
</comment>
<keyword evidence="11" id="KW-1185">Reference proteome</keyword>
<dbReference type="AlphaFoldDB" id="A0A845QY40"/>
<dbReference type="PANTHER" id="PTHR32309">
    <property type="entry name" value="TYROSINE-PROTEIN KINASE"/>
    <property type="match status" value="1"/>
</dbReference>
<dbReference type="GO" id="GO:0042802">
    <property type="term" value="F:identical protein binding"/>
    <property type="evidence" value="ECO:0007669"/>
    <property type="project" value="UniProtKB-ARBA"/>
</dbReference>
<evidence type="ECO:0000313" key="11">
    <source>
        <dbReference type="Proteomes" id="UP000467132"/>
    </source>
</evidence>
<dbReference type="PANTHER" id="PTHR32309:SF13">
    <property type="entry name" value="FERRIC ENTEROBACTIN TRANSPORT PROTEIN FEPE"/>
    <property type="match status" value="1"/>
</dbReference>
<sequence>MSRYKIVTHYDPKSPIAEAYRTLRTNIQFSNFDKKLKSIVVTSAGPGEGKSTTAVNLAVSMAQDNKAILLIDCDFRKPQMHKYFATSNRAGVTNIIAEGMEQDLASTHIKDFKLDVLPSGPIPPNPSELLGSNRMKEFIESMENIYDMVIIDAPPVGVVTDASIISTYVGGVILVCGSGQAHIEASKHAKELITKVGGNILGVVLNKIPMNEGRYAAYSYQSYYGDSK</sequence>
<protein>
    <recommendedName>
        <fullName evidence="2">non-specific protein-tyrosine kinase</fullName>
        <ecNumber evidence="2">2.7.10.2</ecNumber>
    </recommendedName>
</protein>
<dbReference type="RefSeq" id="WP_160197643.1">
    <property type="nucleotide sequence ID" value="NZ_QXXA01000010.1"/>
</dbReference>
<evidence type="ECO:0000256" key="3">
    <source>
        <dbReference type="ARBA" id="ARBA00022679"/>
    </source>
</evidence>
<organism evidence="10 11">
    <name type="scientific">Senegalia massiliensis</name>
    <dbReference type="NCBI Taxonomy" id="1720316"/>
    <lineage>
        <taxon>Bacteria</taxon>
        <taxon>Bacillati</taxon>
        <taxon>Bacillota</taxon>
        <taxon>Clostridia</taxon>
        <taxon>Eubacteriales</taxon>
        <taxon>Clostridiaceae</taxon>
        <taxon>Senegalia</taxon>
    </lineage>
</organism>
<keyword evidence="6" id="KW-0067">ATP-binding</keyword>
<dbReference type="Proteomes" id="UP000467132">
    <property type="component" value="Unassembled WGS sequence"/>
</dbReference>
<keyword evidence="3 10" id="KW-0808">Transferase</keyword>